<gene>
    <name evidence="3" type="ORF">KB893_007620</name>
    <name evidence="2" type="ORF">KB893_04805</name>
</gene>
<dbReference type="EMBL" id="JAGQFT020000004">
    <property type="protein sequence ID" value="MBS7457002.1"/>
    <property type="molecule type" value="Genomic_DNA"/>
</dbReference>
<dbReference type="EMBL" id="JAGQFT010000023">
    <property type="protein sequence ID" value="MBR0561835.1"/>
    <property type="molecule type" value="Genomic_DNA"/>
</dbReference>
<dbReference type="InterPro" id="IPR029016">
    <property type="entry name" value="GAF-like_dom_sf"/>
</dbReference>
<dbReference type="SMART" id="SM00065">
    <property type="entry name" value="GAF"/>
    <property type="match status" value="1"/>
</dbReference>
<reference evidence="3 4" key="1">
    <citation type="journal article" date="2021" name="Microbiol. Resour. Announc.">
        <title>Draft Genome Sequence of Coralloluteibacterium stylophorae LMG 29479T.</title>
        <authorList>
            <person name="Karlyshev A.V."/>
            <person name="Kudryashova E.B."/>
            <person name="Ariskina E.V."/>
            <person name="Conroy A.P."/>
            <person name="Abidueva E.Y."/>
        </authorList>
    </citation>
    <scope>NUCLEOTIDE SEQUENCE [LARGE SCALE GENOMIC DNA]</scope>
    <source>
        <strain evidence="3 4">LMG 29479</strain>
    </source>
</reference>
<dbReference type="Pfam" id="PF01590">
    <property type="entry name" value="GAF"/>
    <property type="match status" value="1"/>
</dbReference>
<evidence type="ECO:0000313" key="2">
    <source>
        <dbReference type="EMBL" id="MBR0561835.1"/>
    </source>
</evidence>
<name>A0A8J7VRN0_9GAMM</name>
<dbReference type="AlphaFoldDB" id="A0A8J7VRN0"/>
<dbReference type="PANTHER" id="PTHR43102:SF2">
    <property type="entry name" value="GAF DOMAIN-CONTAINING PROTEIN"/>
    <property type="match status" value="1"/>
</dbReference>
<evidence type="ECO:0000313" key="4">
    <source>
        <dbReference type="Proteomes" id="UP000675747"/>
    </source>
</evidence>
<proteinExistence type="predicted"/>
<comment type="caution">
    <text evidence="2">The sequence shown here is derived from an EMBL/GenBank/DDBJ whole genome shotgun (WGS) entry which is preliminary data.</text>
</comment>
<dbReference type="Proteomes" id="UP000675747">
    <property type="component" value="Unassembled WGS sequence"/>
</dbReference>
<feature type="domain" description="GAF" evidence="1">
    <location>
        <begin position="26"/>
        <end position="168"/>
    </location>
</feature>
<dbReference type="PANTHER" id="PTHR43102">
    <property type="entry name" value="SLR1143 PROTEIN"/>
    <property type="match status" value="1"/>
</dbReference>
<reference evidence="2" key="2">
    <citation type="submission" date="2021-04" db="EMBL/GenBank/DDBJ databases">
        <authorList>
            <person name="Karlyshev A.V."/>
        </authorList>
    </citation>
    <scope>NUCLEOTIDE SEQUENCE</scope>
    <source>
        <strain evidence="2">LMG 29479</strain>
    </source>
</reference>
<protein>
    <submittedName>
        <fullName evidence="2">GAF domain-containing protein</fullName>
    </submittedName>
</protein>
<evidence type="ECO:0000259" key="1">
    <source>
        <dbReference type="SMART" id="SM00065"/>
    </source>
</evidence>
<organism evidence="2">
    <name type="scientific">Coralloluteibacterium stylophorae</name>
    <dbReference type="NCBI Taxonomy" id="1776034"/>
    <lineage>
        <taxon>Bacteria</taxon>
        <taxon>Pseudomonadati</taxon>
        <taxon>Pseudomonadota</taxon>
        <taxon>Gammaproteobacteria</taxon>
        <taxon>Lysobacterales</taxon>
        <taxon>Lysobacteraceae</taxon>
        <taxon>Coralloluteibacterium</taxon>
    </lineage>
</organism>
<dbReference type="InterPro" id="IPR003018">
    <property type="entry name" value="GAF"/>
</dbReference>
<evidence type="ECO:0000313" key="3">
    <source>
        <dbReference type="EMBL" id="MBS7457002.1"/>
    </source>
</evidence>
<dbReference type="SUPFAM" id="SSF55781">
    <property type="entry name" value="GAF domain-like"/>
    <property type="match status" value="1"/>
</dbReference>
<keyword evidence="4" id="KW-1185">Reference proteome</keyword>
<accession>A0A8J7VRN0</accession>
<dbReference type="Gene3D" id="3.30.450.40">
    <property type="match status" value="1"/>
</dbReference>
<sequence>MRMQDLPEDEDARLRLLRALDLLDSPPEPVFDRITRLVARSLGVPIALVSLIDARRQWFKSRYGLALSETPREYSFCARTIMQREPLVIADASTDERFEDNPLVTGGPRIRFYAGVAVRSAEGVALGSLCAIDDRPRELDDDDLRTLTDLADIVSREMQVREALLGRRPAQD</sequence>